<feature type="compositionally biased region" description="Polar residues" evidence="1">
    <location>
        <begin position="421"/>
        <end position="434"/>
    </location>
</feature>
<evidence type="ECO:0000313" key="3">
    <source>
        <dbReference type="Proteomes" id="UP000494256"/>
    </source>
</evidence>
<dbReference type="EMBL" id="CADEBD010000299">
    <property type="protein sequence ID" value="CAB3235354.1"/>
    <property type="molecule type" value="Genomic_DNA"/>
</dbReference>
<feature type="region of interest" description="Disordered" evidence="1">
    <location>
        <begin position="531"/>
        <end position="597"/>
    </location>
</feature>
<gene>
    <name evidence="2" type="ORF">APLA_LOCUS6974</name>
</gene>
<protein>
    <submittedName>
        <fullName evidence="2">Uncharacterized protein</fullName>
    </submittedName>
</protein>
<feature type="compositionally biased region" description="Basic residues" evidence="1">
    <location>
        <begin position="410"/>
        <end position="420"/>
    </location>
</feature>
<dbReference type="AlphaFoldDB" id="A0A8S0ZQK9"/>
<reference evidence="2 3" key="1">
    <citation type="submission" date="2020-04" db="EMBL/GenBank/DDBJ databases">
        <authorList>
            <person name="Wallbank WR R."/>
            <person name="Pardo Diaz C."/>
            <person name="Kozak K."/>
            <person name="Martin S."/>
            <person name="Jiggins C."/>
            <person name="Moest M."/>
            <person name="Warren A I."/>
            <person name="Byers J.R.P. K."/>
            <person name="Montejo-Kovacevich G."/>
            <person name="Yen C E."/>
        </authorList>
    </citation>
    <scope>NUCLEOTIDE SEQUENCE [LARGE SCALE GENOMIC DNA]</scope>
</reference>
<comment type="caution">
    <text evidence="2">The sequence shown here is derived from an EMBL/GenBank/DDBJ whole genome shotgun (WGS) entry which is preliminary data.</text>
</comment>
<proteinExistence type="predicted"/>
<sequence>MECNDYMKNGLCGAKVPAWSGRVGFKFGANGAGSLLVASAAHLSGGSTINILVSTPASYPSDHPFMSTMDEITYWIYTKRAPCLMNYDNVTKKLHEEAHCSKTKPKSVPSKAEVPTPKKKKKRKLSLLEDDSGSAEKLQNVYFDSSQNKKQTLMSSAESDSIGSDIDFNIRTCITKGKQKHTKLKKTNKSPLHKKNKVVTSTPKVSQLRRSLRQAQQTLNNNSQLNSSFQVVKTSFTNGHNENHSVIEHKSHEKTKNSTELLAGGDQSIDNKKNNAINKLNESKNEALNGQFEDLSDVSGFTANYIRSTKLQSTKTPRKLRCKNNRSLVKESKQSGQKDCTMLVCADKSVNTVAQNIVHDCSTESENVINLVTAKSTERTPRGEERTKVSKSTSLLKFLDSRTGKESMSKKKVCGTRTRPRTNLNVSFESQTSAPRYPKRHRNNSATQDEEISEEVNLGDKKESTSRNSTDFNNSDKKENPDATTVSKTRSGRSLGLSLRQPENLVLVLSNSTEQVSSMVSMNVGSSMVSLNVANPKAETKERKKKRTSRHLRSKKMNDKRESLQKDSLRDKSGFTACFSDSDDDSEPLKQRKFFCS</sequence>
<dbReference type="OrthoDB" id="549750at2759"/>
<name>A0A8S0ZQK9_ARCPL</name>
<feature type="compositionally biased region" description="Basic residues" evidence="1">
    <location>
        <begin position="179"/>
        <end position="197"/>
    </location>
</feature>
<feature type="compositionally biased region" description="Basic and acidic residues" evidence="1">
    <location>
        <begin position="399"/>
        <end position="409"/>
    </location>
</feature>
<feature type="region of interest" description="Disordered" evidence="1">
    <location>
        <begin position="179"/>
        <end position="205"/>
    </location>
</feature>
<feature type="region of interest" description="Disordered" evidence="1">
    <location>
        <begin position="375"/>
        <end position="497"/>
    </location>
</feature>
<dbReference type="Proteomes" id="UP000494256">
    <property type="component" value="Unassembled WGS sequence"/>
</dbReference>
<feature type="region of interest" description="Disordered" evidence="1">
    <location>
        <begin position="98"/>
        <end position="131"/>
    </location>
</feature>
<organism evidence="2 3">
    <name type="scientific">Arctia plantaginis</name>
    <name type="common">Wood tiger moth</name>
    <name type="synonym">Phalaena plantaginis</name>
    <dbReference type="NCBI Taxonomy" id="874455"/>
    <lineage>
        <taxon>Eukaryota</taxon>
        <taxon>Metazoa</taxon>
        <taxon>Ecdysozoa</taxon>
        <taxon>Arthropoda</taxon>
        <taxon>Hexapoda</taxon>
        <taxon>Insecta</taxon>
        <taxon>Pterygota</taxon>
        <taxon>Neoptera</taxon>
        <taxon>Endopterygota</taxon>
        <taxon>Lepidoptera</taxon>
        <taxon>Glossata</taxon>
        <taxon>Ditrysia</taxon>
        <taxon>Noctuoidea</taxon>
        <taxon>Erebidae</taxon>
        <taxon>Arctiinae</taxon>
        <taxon>Arctia</taxon>
    </lineage>
</organism>
<evidence type="ECO:0000313" key="2">
    <source>
        <dbReference type="EMBL" id="CAB3235354.1"/>
    </source>
</evidence>
<feature type="compositionally biased region" description="Basic and acidic residues" evidence="1">
    <location>
        <begin position="556"/>
        <end position="573"/>
    </location>
</feature>
<evidence type="ECO:0000256" key="1">
    <source>
        <dbReference type="SAM" id="MobiDB-lite"/>
    </source>
</evidence>
<accession>A0A8S0ZQK9</accession>
<feature type="compositionally biased region" description="Basic residues" evidence="1">
    <location>
        <begin position="543"/>
        <end position="555"/>
    </location>
</feature>
<feature type="compositionally biased region" description="Basic and acidic residues" evidence="1">
    <location>
        <begin position="376"/>
        <end position="388"/>
    </location>
</feature>